<dbReference type="AlphaFoldDB" id="Q54ZS3"/>
<feature type="region of interest" description="Disordered" evidence="1">
    <location>
        <begin position="197"/>
        <end position="219"/>
    </location>
</feature>
<dbReference type="KEGG" id="ddi:DDB_G0277279"/>
<dbReference type="OMA" id="HWVAKGS"/>
<evidence type="ECO:0000256" key="1">
    <source>
        <dbReference type="SAM" id="MobiDB-lite"/>
    </source>
</evidence>
<dbReference type="VEuPathDB" id="AmoebaDB:DDB_G0277279"/>
<dbReference type="RefSeq" id="XP_642793.1">
    <property type="nucleotide sequence ID" value="XM_637701.1"/>
</dbReference>
<evidence type="ECO:0000313" key="3">
    <source>
        <dbReference type="Proteomes" id="UP000002195"/>
    </source>
</evidence>
<reference evidence="2 3" key="1">
    <citation type="journal article" date="2005" name="Nature">
        <title>The genome of the social amoeba Dictyostelium discoideum.</title>
        <authorList>
            <consortium name="The Dictyostelium discoideum Sequencing Consortium"/>
            <person name="Eichinger L."/>
            <person name="Pachebat J.A."/>
            <person name="Glockner G."/>
            <person name="Rajandream M.A."/>
            <person name="Sucgang R."/>
            <person name="Berriman M."/>
            <person name="Song J."/>
            <person name="Olsen R."/>
            <person name="Szafranski K."/>
            <person name="Xu Q."/>
            <person name="Tunggal B."/>
            <person name="Kummerfeld S."/>
            <person name="Madera M."/>
            <person name="Konfortov B.A."/>
            <person name="Rivero F."/>
            <person name="Bankier A.T."/>
            <person name="Lehmann R."/>
            <person name="Hamlin N."/>
            <person name="Davies R."/>
            <person name="Gaudet P."/>
            <person name="Fey P."/>
            <person name="Pilcher K."/>
            <person name="Chen G."/>
            <person name="Saunders D."/>
            <person name="Sodergren E."/>
            <person name="Davis P."/>
            <person name="Kerhornou A."/>
            <person name="Nie X."/>
            <person name="Hall N."/>
            <person name="Anjard C."/>
            <person name="Hemphill L."/>
            <person name="Bason N."/>
            <person name="Farbrother P."/>
            <person name="Desany B."/>
            <person name="Just E."/>
            <person name="Morio T."/>
            <person name="Rost R."/>
            <person name="Churcher C."/>
            <person name="Cooper J."/>
            <person name="Haydock S."/>
            <person name="van Driessche N."/>
            <person name="Cronin A."/>
            <person name="Goodhead I."/>
            <person name="Muzny D."/>
            <person name="Mourier T."/>
            <person name="Pain A."/>
            <person name="Lu M."/>
            <person name="Harper D."/>
            <person name="Lindsay R."/>
            <person name="Hauser H."/>
            <person name="James K."/>
            <person name="Quiles M."/>
            <person name="Madan Babu M."/>
            <person name="Saito T."/>
            <person name="Buchrieser C."/>
            <person name="Wardroper A."/>
            <person name="Felder M."/>
            <person name="Thangavelu M."/>
            <person name="Johnson D."/>
            <person name="Knights A."/>
            <person name="Loulseged H."/>
            <person name="Mungall K."/>
            <person name="Oliver K."/>
            <person name="Price C."/>
            <person name="Quail M.A."/>
            <person name="Urushihara H."/>
            <person name="Hernandez J."/>
            <person name="Rabbinowitsch E."/>
            <person name="Steffen D."/>
            <person name="Sanders M."/>
            <person name="Ma J."/>
            <person name="Kohara Y."/>
            <person name="Sharp S."/>
            <person name="Simmonds M."/>
            <person name="Spiegler S."/>
            <person name="Tivey A."/>
            <person name="Sugano S."/>
            <person name="White B."/>
            <person name="Walker D."/>
            <person name="Woodward J."/>
            <person name="Winckler T."/>
            <person name="Tanaka Y."/>
            <person name="Shaulsky G."/>
            <person name="Schleicher M."/>
            <person name="Weinstock G."/>
            <person name="Rosenthal A."/>
            <person name="Cox E.C."/>
            <person name="Chisholm R.L."/>
            <person name="Gibbs R."/>
            <person name="Loomis W.F."/>
            <person name="Platzer M."/>
            <person name="Kay R.R."/>
            <person name="Williams J."/>
            <person name="Dear P.H."/>
            <person name="Noegel A.A."/>
            <person name="Barrell B."/>
            <person name="Kuspa A."/>
        </authorList>
    </citation>
    <scope>NUCLEOTIDE SEQUENCE [LARGE SCALE GENOMIC DNA]</scope>
    <source>
        <strain evidence="2 3">AX4</strain>
    </source>
</reference>
<accession>Q54ZS3</accession>
<dbReference type="InterPro" id="IPR019324">
    <property type="entry name" value="MPP6"/>
</dbReference>
<dbReference type="PANTHER" id="PTHR13582:SF0">
    <property type="entry name" value="M-PHASE PHOSPHOPROTEIN 6"/>
    <property type="match status" value="1"/>
</dbReference>
<proteinExistence type="predicted"/>
<dbReference type="STRING" id="44689.Q54ZS3"/>
<gene>
    <name evidence="2" type="ORF">DDB_G0277279</name>
</gene>
<dbReference type="GO" id="GO:0000460">
    <property type="term" value="P:maturation of 5.8S rRNA"/>
    <property type="evidence" value="ECO:0000318"/>
    <property type="project" value="GO_Central"/>
</dbReference>
<name>Q54ZS3_DICDI</name>
<feature type="compositionally biased region" description="Polar residues" evidence="1">
    <location>
        <begin position="10"/>
        <end position="23"/>
    </location>
</feature>
<organism evidence="2 3">
    <name type="scientific">Dictyostelium discoideum</name>
    <name type="common">Social amoeba</name>
    <dbReference type="NCBI Taxonomy" id="44689"/>
    <lineage>
        <taxon>Eukaryota</taxon>
        <taxon>Amoebozoa</taxon>
        <taxon>Evosea</taxon>
        <taxon>Eumycetozoa</taxon>
        <taxon>Dictyostelia</taxon>
        <taxon>Dictyosteliales</taxon>
        <taxon>Dictyosteliaceae</taxon>
        <taxon>Dictyostelium</taxon>
    </lineage>
</organism>
<dbReference type="Reactome" id="R-DDI-6791226">
    <property type="pathway name" value="Major pathway of rRNA processing in the nucleolus and cytosol"/>
</dbReference>
<dbReference type="HOGENOM" id="CLU_1263550_0_0_1"/>
<dbReference type="GeneID" id="8620986"/>
<dbReference type="eggNOG" id="ENOG502RI0W">
    <property type="taxonomic scope" value="Eukaryota"/>
</dbReference>
<comment type="caution">
    <text evidence="2">The sequence shown here is derived from an EMBL/GenBank/DDBJ whole genome shotgun (WGS) entry which is preliminary data.</text>
</comment>
<dbReference type="dictyBase" id="DDB_G0277279"/>
<dbReference type="InParanoid" id="Q54ZS3"/>
<feature type="region of interest" description="Disordered" evidence="1">
    <location>
        <begin position="1"/>
        <end position="25"/>
    </location>
</feature>
<dbReference type="EMBL" id="AAFI02000019">
    <property type="protein sequence ID" value="EAL68826.1"/>
    <property type="molecule type" value="Genomic_DNA"/>
</dbReference>
<dbReference type="Pfam" id="PF10175">
    <property type="entry name" value="MPP6"/>
    <property type="match status" value="1"/>
</dbReference>
<protein>
    <submittedName>
        <fullName evidence="2">Uncharacterized protein</fullName>
    </submittedName>
</protein>
<dbReference type="PaxDb" id="44689-DDB0215171"/>
<sequence length="219" mass="25037">MMNGLDKATESPSRTGSGISETLSKMKFMQNKKEAAYREELQAKLEKSIKDSHWVAKGSFDGETLNTSSTSEVLGFKSVGRMSFGSFNSNLDKLNKEKSVQNKQIEAQRSKHIQIDEKNNIITFKDDDNDQQIKDKILSNNNKNNKNNKKNNSSNNNNNNNTDKKINEPNVNNSQDKKFKNTIEDAEKFLNQVLKEKGIKKNKRKNEDNGENLKKKFKK</sequence>
<keyword evidence="3" id="KW-1185">Reference proteome</keyword>
<dbReference type="PANTHER" id="PTHR13582">
    <property type="entry name" value="M-PHASE PHOSPHOPROTEIN 6"/>
    <property type="match status" value="1"/>
</dbReference>
<feature type="region of interest" description="Disordered" evidence="1">
    <location>
        <begin position="138"/>
        <end position="176"/>
    </location>
</feature>
<dbReference type="Proteomes" id="UP000002195">
    <property type="component" value="Unassembled WGS sequence"/>
</dbReference>
<feature type="compositionally biased region" description="Low complexity" evidence="1">
    <location>
        <begin position="139"/>
        <end position="161"/>
    </location>
</feature>
<evidence type="ECO:0000313" key="2">
    <source>
        <dbReference type="EMBL" id="EAL68826.1"/>
    </source>
</evidence>